<protein>
    <submittedName>
        <fullName evidence="3">Serine hydrolase</fullName>
    </submittedName>
</protein>
<dbReference type="RefSeq" id="WP_382381564.1">
    <property type="nucleotide sequence ID" value="NZ_JBHMEZ010000003.1"/>
</dbReference>
<dbReference type="InterPro" id="IPR050491">
    <property type="entry name" value="AmpC-like"/>
</dbReference>
<evidence type="ECO:0000259" key="2">
    <source>
        <dbReference type="Pfam" id="PF11954"/>
    </source>
</evidence>
<keyword evidence="4" id="KW-1185">Reference proteome</keyword>
<evidence type="ECO:0000313" key="4">
    <source>
        <dbReference type="Proteomes" id="UP001589605"/>
    </source>
</evidence>
<keyword evidence="3" id="KW-0378">Hydrolase</keyword>
<feature type="domain" description="Peptidase S12 Pab87-related C-terminal" evidence="2">
    <location>
        <begin position="419"/>
        <end position="520"/>
    </location>
</feature>
<feature type="domain" description="Beta-lactamase-related" evidence="1">
    <location>
        <begin position="31"/>
        <end position="365"/>
    </location>
</feature>
<proteinExistence type="predicted"/>
<sequence length="522" mass="58104">MSHLKAITCLSILILYSFTGTSQNIKSSQIDSLVAVSMALKSNVGVAIAVVKDGKVIHSEGYGVKSITTEAKVDENTLFAIASNSKAFTSAALAILVDEGKLSWNDRVVDYIPEFKMYDDYVTSNFTIIDLLTHRSGLGLGAGDLMIFPGGGDFKIDDVLKSFQYQTPTSAFRTKYDYDNLLYLVAGEVLFRVTGTSWSDFVQTKIFNPLGMQNSVSIGNRVTPEANLALPHSSYNNNIIEVKPYDGGELVAAAGGINSSVHDLSKWMLMQLNKGKYGADLSKSLFSEKRQIEMWGPHTITGFELDADPRTGNHFSAYGLGWEISDRKGKIIAEHTGGLPGMLSRTILVPELNLGIVVLTNSDPGGYAFYSIPETILDMYLDIDKKDWITETSEYSKLQEKDGDKVLKEVWDTVKANKKTKIDIKNYLGTYTDPWFGDITISEKDEKIWFTSKRSPKLNGQMFFYKATTFAIKWDYTDMPCDAFATFNLNEDGKAMQIKMKGISPNIDFSFDFHDLKLTRVE</sequence>
<organism evidence="3 4">
    <name type="scientific">Formosa undariae</name>
    <dbReference type="NCBI Taxonomy" id="1325436"/>
    <lineage>
        <taxon>Bacteria</taxon>
        <taxon>Pseudomonadati</taxon>
        <taxon>Bacteroidota</taxon>
        <taxon>Flavobacteriia</taxon>
        <taxon>Flavobacteriales</taxon>
        <taxon>Flavobacteriaceae</taxon>
        <taxon>Formosa</taxon>
    </lineage>
</organism>
<dbReference type="Gene3D" id="2.40.128.600">
    <property type="match status" value="1"/>
</dbReference>
<dbReference type="SUPFAM" id="SSF56601">
    <property type="entry name" value="beta-lactamase/transpeptidase-like"/>
    <property type="match status" value="1"/>
</dbReference>
<dbReference type="InterPro" id="IPR021860">
    <property type="entry name" value="Peptidase_S12_Pab87-rel_C"/>
</dbReference>
<dbReference type="Pfam" id="PF11954">
    <property type="entry name" value="DUF3471"/>
    <property type="match status" value="1"/>
</dbReference>
<name>A0ABV5EYW5_9FLAO</name>
<dbReference type="EMBL" id="JBHMEZ010000003">
    <property type="protein sequence ID" value="MFB9052378.1"/>
    <property type="molecule type" value="Genomic_DNA"/>
</dbReference>
<dbReference type="GO" id="GO:0016787">
    <property type="term" value="F:hydrolase activity"/>
    <property type="evidence" value="ECO:0007669"/>
    <property type="project" value="UniProtKB-KW"/>
</dbReference>
<dbReference type="PANTHER" id="PTHR46825:SF15">
    <property type="entry name" value="BETA-LACTAMASE-RELATED DOMAIN-CONTAINING PROTEIN"/>
    <property type="match status" value="1"/>
</dbReference>
<reference evidence="3 4" key="1">
    <citation type="submission" date="2024-09" db="EMBL/GenBank/DDBJ databases">
        <authorList>
            <person name="Sun Q."/>
            <person name="Mori K."/>
        </authorList>
    </citation>
    <scope>NUCLEOTIDE SEQUENCE [LARGE SCALE GENOMIC DNA]</scope>
    <source>
        <strain evidence="3 4">CECT 8286</strain>
    </source>
</reference>
<dbReference type="Pfam" id="PF00144">
    <property type="entry name" value="Beta-lactamase"/>
    <property type="match status" value="1"/>
</dbReference>
<evidence type="ECO:0000259" key="1">
    <source>
        <dbReference type="Pfam" id="PF00144"/>
    </source>
</evidence>
<dbReference type="InterPro" id="IPR001466">
    <property type="entry name" value="Beta-lactam-related"/>
</dbReference>
<dbReference type="Gene3D" id="3.40.710.10">
    <property type="entry name" value="DD-peptidase/beta-lactamase superfamily"/>
    <property type="match status" value="1"/>
</dbReference>
<dbReference type="Proteomes" id="UP001589605">
    <property type="component" value="Unassembled WGS sequence"/>
</dbReference>
<evidence type="ECO:0000313" key="3">
    <source>
        <dbReference type="EMBL" id="MFB9052378.1"/>
    </source>
</evidence>
<dbReference type="InterPro" id="IPR012338">
    <property type="entry name" value="Beta-lactam/transpept-like"/>
</dbReference>
<gene>
    <name evidence="3" type="ORF">ACFFVB_04730</name>
</gene>
<dbReference type="PANTHER" id="PTHR46825">
    <property type="entry name" value="D-ALANYL-D-ALANINE-CARBOXYPEPTIDASE/ENDOPEPTIDASE AMPH"/>
    <property type="match status" value="1"/>
</dbReference>
<comment type="caution">
    <text evidence="3">The sequence shown here is derived from an EMBL/GenBank/DDBJ whole genome shotgun (WGS) entry which is preliminary data.</text>
</comment>
<accession>A0ABV5EYW5</accession>